<reference evidence="1" key="1">
    <citation type="submission" date="2021-03" db="EMBL/GenBank/DDBJ databases">
        <authorList>
            <person name="Lu T."/>
            <person name="Wang Q."/>
            <person name="Han X."/>
        </authorList>
    </citation>
    <scope>NUCLEOTIDE SEQUENCE</scope>
    <source>
        <strain evidence="1">WQ 2009</strain>
    </source>
</reference>
<organism evidence="1 2">
    <name type="scientific">Rhinopithecimicrobium faecis</name>
    <dbReference type="NCBI Taxonomy" id="2820698"/>
    <lineage>
        <taxon>Bacteria</taxon>
        <taxon>Pseudomonadati</taxon>
        <taxon>Bacteroidota</taxon>
        <taxon>Sphingobacteriia</taxon>
        <taxon>Sphingobacteriales</taxon>
        <taxon>Sphingobacteriaceae</taxon>
        <taxon>Rhinopithecimicrobium</taxon>
    </lineage>
</organism>
<dbReference type="EMBL" id="JAGKSB010000020">
    <property type="protein sequence ID" value="MBP3944471.1"/>
    <property type="molecule type" value="Genomic_DNA"/>
</dbReference>
<keyword evidence="2" id="KW-1185">Reference proteome</keyword>
<name>A0A8T4HIK4_9SPHI</name>
<evidence type="ECO:0000313" key="2">
    <source>
        <dbReference type="Proteomes" id="UP000679691"/>
    </source>
</evidence>
<evidence type="ECO:0000313" key="1">
    <source>
        <dbReference type="EMBL" id="MBP3944471.1"/>
    </source>
</evidence>
<proteinExistence type="predicted"/>
<gene>
    <name evidence="1" type="ORF">J5U18_13065</name>
</gene>
<evidence type="ECO:0008006" key="3">
    <source>
        <dbReference type="Google" id="ProtNLM"/>
    </source>
</evidence>
<comment type="caution">
    <text evidence="1">The sequence shown here is derived from an EMBL/GenBank/DDBJ whole genome shotgun (WGS) entry which is preliminary data.</text>
</comment>
<sequence length="323" mass="37103">MNYIKHMTGFLKKSANDPILSVFGISLYLNLFQYWNLNRFRNPILVLRKDLMDLSKIRSTATYHRCLNLLIEHEYISYKPSHIPTILSEIYLHDLSDFQGPNPFGMLGDFKQVDQRSKTIRSTARRAANVRTEANATIIHDAESLNELPPLQSEIFKVNQSESFLATQATDQVDKPMDKLLGKPILESANELAGKHLLDKRKQTHEQDKNKTKVNEGALSSAENLLVKENIGNEGFDRAIPPSLDLVKRFFQGNHSTALEAEKFVHHYTSNGWKVGGKTPMINWCSSAHSWILKIDNFKSKRHEKDRAKHLRVTTNKRYDDPY</sequence>
<accession>A0A8T4HIK4</accession>
<protein>
    <recommendedName>
        <fullName evidence="3">Lin1244/Lin1753-like N-terminal domain-containing protein</fullName>
    </recommendedName>
</protein>
<dbReference type="AlphaFoldDB" id="A0A8T4HIK4"/>
<dbReference type="Proteomes" id="UP000679691">
    <property type="component" value="Unassembled WGS sequence"/>
</dbReference>